<dbReference type="Gene3D" id="3.30.70.2660">
    <property type="match status" value="1"/>
</dbReference>
<proteinExistence type="predicted"/>
<gene>
    <name evidence="2" type="ORF">LIP_1463</name>
</gene>
<dbReference type="PATRIC" id="fig|1555112.3.peg.1499"/>
<dbReference type="InterPro" id="IPR013422">
    <property type="entry name" value="CRISPR-assoc_prot_Cas5_N"/>
</dbReference>
<dbReference type="EMBL" id="AP014924">
    <property type="protein sequence ID" value="BAS27312.1"/>
    <property type="molecule type" value="Genomic_DNA"/>
</dbReference>
<dbReference type="NCBIfam" id="TIGR01868">
    <property type="entry name" value="casD_Cas5e"/>
    <property type="match status" value="1"/>
</dbReference>
<dbReference type="Pfam" id="PF09704">
    <property type="entry name" value="Cas_Cas5d"/>
    <property type="match status" value="1"/>
</dbReference>
<protein>
    <submittedName>
        <fullName evidence="2">CRISPR-associated protein Cas5</fullName>
    </submittedName>
</protein>
<keyword evidence="1" id="KW-0051">Antiviral defense</keyword>
<evidence type="ECO:0000313" key="2">
    <source>
        <dbReference type="EMBL" id="BAS27312.1"/>
    </source>
</evidence>
<dbReference type="STRING" id="1555112.LIP_1463"/>
<organism evidence="2 3">
    <name type="scientific">Limnochorda pilosa</name>
    <dbReference type="NCBI Taxonomy" id="1555112"/>
    <lineage>
        <taxon>Bacteria</taxon>
        <taxon>Bacillati</taxon>
        <taxon>Bacillota</taxon>
        <taxon>Limnochordia</taxon>
        <taxon>Limnochordales</taxon>
        <taxon>Limnochordaceae</taxon>
        <taxon>Limnochorda</taxon>
    </lineage>
</organism>
<reference evidence="3" key="1">
    <citation type="submission" date="2015-07" db="EMBL/GenBank/DDBJ databases">
        <title>Complete genome sequence and phylogenetic analysis of Limnochorda pilosa.</title>
        <authorList>
            <person name="Watanabe M."/>
            <person name="Kojima H."/>
            <person name="Fukui M."/>
        </authorList>
    </citation>
    <scope>NUCLEOTIDE SEQUENCE [LARGE SCALE GENOMIC DNA]</scope>
    <source>
        <strain evidence="3">HC45</strain>
    </source>
</reference>
<dbReference type="RefSeq" id="WP_082725976.1">
    <property type="nucleotide sequence ID" value="NZ_AP014924.1"/>
</dbReference>
<reference evidence="3" key="2">
    <citation type="journal article" date="2016" name="Int. J. Syst. Evol. Microbiol.">
        <title>Complete genome sequence and cell structure of Limnochorda pilosa, a Gram-negative spore-former within the phylum Firmicutes.</title>
        <authorList>
            <person name="Watanabe M."/>
            <person name="Kojima H."/>
            <person name="Fukui M."/>
        </authorList>
    </citation>
    <scope>NUCLEOTIDE SEQUENCE [LARGE SCALE GENOMIC DNA]</scope>
    <source>
        <strain evidence="3">HC45</strain>
    </source>
</reference>
<evidence type="ECO:0000313" key="3">
    <source>
        <dbReference type="Proteomes" id="UP000065807"/>
    </source>
</evidence>
<keyword evidence="3" id="KW-1185">Reference proteome</keyword>
<dbReference type="OrthoDB" id="3189549at2"/>
<evidence type="ECO:0000256" key="1">
    <source>
        <dbReference type="ARBA" id="ARBA00023118"/>
    </source>
</evidence>
<dbReference type="GO" id="GO:0043571">
    <property type="term" value="P:maintenance of CRISPR repeat elements"/>
    <property type="evidence" value="ECO:0007669"/>
    <property type="project" value="InterPro"/>
</dbReference>
<dbReference type="KEGG" id="lpil:LIP_1463"/>
<dbReference type="GO" id="GO:0003723">
    <property type="term" value="F:RNA binding"/>
    <property type="evidence" value="ECO:0007669"/>
    <property type="project" value="InterPro"/>
</dbReference>
<dbReference type="Proteomes" id="UP000065807">
    <property type="component" value="Chromosome"/>
</dbReference>
<dbReference type="NCBIfam" id="TIGR02593">
    <property type="entry name" value="CRISPR_cas5"/>
    <property type="match status" value="1"/>
</dbReference>
<name>A0A0K2SJX6_LIMPI</name>
<dbReference type="GO" id="GO:0051607">
    <property type="term" value="P:defense response to virus"/>
    <property type="evidence" value="ECO:0007669"/>
    <property type="project" value="UniProtKB-KW"/>
</dbReference>
<dbReference type="InterPro" id="IPR010147">
    <property type="entry name" value="CRISPR-assoc_prot_CasD"/>
</dbReference>
<dbReference type="CDD" id="cd09756">
    <property type="entry name" value="Cas5_I-E"/>
    <property type="match status" value="1"/>
</dbReference>
<dbReference type="AlphaFoldDB" id="A0A0K2SJX6"/>
<accession>A0A0K2SJX6</accession>
<dbReference type="InterPro" id="IPR021124">
    <property type="entry name" value="CRISPR-assoc_prot_Cas5"/>
</dbReference>
<sequence length="251" mass="27683">MATLLFRLEGPLQSWGTGSRFSTRETGLEPSKSGVIGLICAALGKPREEHPEYVHQWPSLASLTALRLGVRVDRAGRLQRDFHTAGGSRSTAKGQGVIRADASGSDTVTSQRYYLADASFLVGLEGDPGLLSQVESALREPVWPIFLGRKACVPSRPAHLPDGWREGPLPQALATYPWLARTLEEENAHRSGVRVKAVLDAVPDERDNADQRFDVPLSFAERRFAPRRVVTMWMDLSADQIRRDPLCTFPA</sequence>